<reference evidence="2 3" key="1">
    <citation type="submission" date="2018-07" db="EMBL/GenBank/DDBJ databases">
        <title>Genomic Encyclopedia of Type Strains, Phase IV (KMG-IV): sequencing the most valuable type-strain genomes for metagenomic binning, comparative biology and taxonomic classification.</title>
        <authorList>
            <person name="Goeker M."/>
        </authorList>
    </citation>
    <scope>NUCLEOTIDE SEQUENCE [LARGE SCALE GENOMIC DNA]</scope>
    <source>
        <strain evidence="2 3">DSM 27016</strain>
    </source>
</reference>
<gene>
    <name evidence="2" type="ORF">DFR58_10565</name>
</gene>
<dbReference type="PANTHER" id="PTHR30217">
    <property type="entry name" value="PEPTIDASE U32 FAMILY"/>
    <property type="match status" value="1"/>
</dbReference>
<evidence type="ECO:0000313" key="2">
    <source>
        <dbReference type="EMBL" id="RCX18306.1"/>
    </source>
</evidence>
<dbReference type="PANTHER" id="PTHR30217:SF10">
    <property type="entry name" value="23S RRNA 5-HYDROXYCYTIDINE C2501 SYNTHASE"/>
    <property type="match status" value="1"/>
</dbReference>
<evidence type="ECO:0000259" key="1">
    <source>
        <dbReference type="Pfam" id="PF12392"/>
    </source>
</evidence>
<evidence type="ECO:0000313" key="3">
    <source>
        <dbReference type="Proteomes" id="UP000253034"/>
    </source>
</evidence>
<dbReference type="InterPro" id="IPR020988">
    <property type="entry name" value="Pept_U32_collagenase"/>
</dbReference>
<organism evidence="2 3">
    <name type="scientific">Anaerobacterium chartisolvens</name>
    <dbReference type="NCBI Taxonomy" id="1297424"/>
    <lineage>
        <taxon>Bacteria</taxon>
        <taxon>Bacillati</taxon>
        <taxon>Bacillota</taxon>
        <taxon>Clostridia</taxon>
        <taxon>Eubacteriales</taxon>
        <taxon>Oscillospiraceae</taxon>
        <taxon>Anaerobacterium</taxon>
    </lineage>
</organism>
<name>A0A369BCK4_9FIRM</name>
<proteinExistence type="predicted"/>
<dbReference type="PROSITE" id="PS01276">
    <property type="entry name" value="PEPTIDASE_U32"/>
    <property type="match status" value="1"/>
</dbReference>
<sequence>MDKIELLAPAGEWDAFLAAVENGADAVYLGGPFFNARQSAENFDGSQLKNAVEYAHVRDVKVYMAMNTLISDSELDKALRLAEEAFFTGIDGIIVQDLGFAGLLRRSLPGLKLHASTQMTVYNIHGVRILERLGFKRVVLARELSLEEIRYICQNTCLEVEVFVHGALCICYSGQCLMSSVIGGRSGNRGRCAQPCRLPYSLLKNNDVAAGDGKYILSPKDICLVNELESLVPSGVKCLKIEGRMKSPEYVATVTGIYRKYIDMAQNGKLCMEEGGSLANNEDFRALTQIFNRGGFSQGYLKGRTGYGLMAYQKPKNWGIYLGEVFSYNKESRKIRLRLKEDLSNGDGIEIWNGEDESPGGVVSEISVEGVRRKTAQKGELAELGSVKGRIHKGDKVYKTSDKNLAVKARESFSGRFARKVLLEGKIVIKRDMPLMLQAADKRGNTVQVKGNIPAQTAVNVPLTRERAIEQLSKTGGSPFEFSTLELQLDDGVTLPVSEINAARRKALEEMESLRRVPKHDEMRGEFGDKWDNGVYFPGNSRKKISKLKLAMLFYRILEELDYSSLGIDRIYLPFKYMLNNNAKKVIDACRACGQEVYAWIPPVVRGNWERLIDGGLDRLTGMGVDGVLAGNLGVIELVKKHSPLKVAGDYSLNVFNSMTSWELYSLGCSSVMLSHENTLRQIEGFRNVEGLEREVLVYGRVPLMISEHCPVGSIAGNTGPDSICAGECVKGEYRLRDRMGMEFPVLCDATDCISTIFNSNVLFVPQVLSKIKAAGIAYARLNIIDEEPQRVRELAELFRAEASGLPCTEERYEGIIEDIRKRGYTKGHYFRGV</sequence>
<dbReference type="GO" id="GO:0008233">
    <property type="term" value="F:peptidase activity"/>
    <property type="evidence" value="ECO:0007669"/>
    <property type="project" value="UniProtKB-KW"/>
</dbReference>
<dbReference type="EMBL" id="QPJT01000005">
    <property type="protein sequence ID" value="RCX18306.1"/>
    <property type="molecule type" value="Genomic_DNA"/>
</dbReference>
<keyword evidence="2" id="KW-0378">Hydrolase</keyword>
<dbReference type="RefSeq" id="WP_114296856.1">
    <property type="nucleotide sequence ID" value="NZ_QPJT01000005.1"/>
</dbReference>
<dbReference type="Pfam" id="PF12392">
    <property type="entry name" value="DUF3656"/>
    <property type="match status" value="1"/>
</dbReference>
<dbReference type="AlphaFoldDB" id="A0A369BCK4"/>
<dbReference type="GO" id="GO:0006508">
    <property type="term" value="P:proteolysis"/>
    <property type="evidence" value="ECO:0007669"/>
    <property type="project" value="UniProtKB-KW"/>
</dbReference>
<dbReference type="Pfam" id="PF01136">
    <property type="entry name" value="Peptidase_U32"/>
    <property type="match status" value="2"/>
</dbReference>
<dbReference type="InterPro" id="IPR051454">
    <property type="entry name" value="RNA/ubiquinone_mod_enzymes"/>
</dbReference>
<keyword evidence="2" id="KW-0645">Protease</keyword>
<keyword evidence="3" id="KW-1185">Reference proteome</keyword>
<accession>A0A369BCK4</accession>
<feature type="domain" description="Peptidase U32 collagenase" evidence="1">
    <location>
        <begin position="397"/>
        <end position="515"/>
    </location>
</feature>
<dbReference type="Proteomes" id="UP000253034">
    <property type="component" value="Unassembled WGS sequence"/>
</dbReference>
<comment type="caution">
    <text evidence="2">The sequence shown here is derived from an EMBL/GenBank/DDBJ whole genome shotgun (WGS) entry which is preliminary data.</text>
</comment>
<dbReference type="OrthoDB" id="9807498at2"/>
<dbReference type="InterPro" id="IPR001539">
    <property type="entry name" value="Peptidase_U32"/>
</dbReference>
<protein>
    <submittedName>
        <fullName evidence="2">Putative protease</fullName>
    </submittedName>
</protein>